<dbReference type="EMBL" id="GBRH01260233">
    <property type="protein sequence ID" value="JAD37662.1"/>
    <property type="molecule type" value="Transcribed_RNA"/>
</dbReference>
<name>A0A0A8ZS64_ARUDO</name>
<accession>A0A0A8ZS64</accession>
<feature type="compositionally biased region" description="Polar residues" evidence="1">
    <location>
        <begin position="16"/>
        <end position="26"/>
    </location>
</feature>
<evidence type="ECO:0000256" key="1">
    <source>
        <dbReference type="SAM" id="MobiDB-lite"/>
    </source>
</evidence>
<organism evidence="2">
    <name type="scientific">Arundo donax</name>
    <name type="common">Giant reed</name>
    <name type="synonym">Donax arundinaceus</name>
    <dbReference type="NCBI Taxonomy" id="35708"/>
    <lineage>
        <taxon>Eukaryota</taxon>
        <taxon>Viridiplantae</taxon>
        <taxon>Streptophyta</taxon>
        <taxon>Embryophyta</taxon>
        <taxon>Tracheophyta</taxon>
        <taxon>Spermatophyta</taxon>
        <taxon>Magnoliopsida</taxon>
        <taxon>Liliopsida</taxon>
        <taxon>Poales</taxon>
        <taxon>Poaceae</taxon>
        <taxon>PACMAD clade</taxon>
        <taxon>Arundinoideae</taxon>
        <taxon>Arundineae</taxon>
        <taxon>Arundo</taxon>
    </lineage>
</organism>
<feature type="region of interest" description="Disordered" evidence="1">
    <location>
        <begin position="16"/>
        <end position="38"/>
    </location>
</feature>
<proteinExistence type="predicted"/>
<reference evidence="2" key="2">
    <citation type="journal article" date="2015" name="Data Brief">
        <title>Shoot transcriptome of the giant reed, Arundo donax.</title>
        <authorList>
            <person name="Barrero R.A."/>
            <person name="Guerrero F.D."/>
            <person name="Moolhuijzen P."/>
            <person name="Goolsby J.A."/>
            <person name="Tidwell J."/>
            <person name="Bellgard S.E."/>
            <person name="Bellgard M.I."/>
        </authorList>
    </citation>
    <scope>NUCLEOTIDE SEQUENCE</scope>
    <source>
        <tissue evidence="2">Shoot tissue taken approximately 20 cm above the soil surface</tissue>
    </source>
</reference>
<protein>
    <submittedName>
        <fullName evidence="2">Uncharacterized protein</fullName>
    </submittedName>
</protein>
<sequence length="38" mass="4188">MNKGLSSSIRHCSKAVNQCTSTSQHSHITERTQTTKKA</sequence>
<reference evidence="2" key="1">
    <citation type="submission" date="2014-09" db="EMBL/GenBank/DDBJ databases">
        <authorList>
            <person name="Magalhaes I.L.F."/>
            <person name="Oliveira U."/>
            <person name="Santos F.R."/>
            <person name="Vidigal T.H.D.A."/>
            <person name="Brescovit A.D."/>
            <person name="Santos A.J."/>
        </authorList>
    </citation>
    <scope>NUCLEOTIDE SEQUENCE</scope>
    <source>
        <tissue evidence="2">Shoot tissue taken approximately 20 cm above the soil surface</tissue>
    </source>
</reference>
<dbReference type="AlphaFoldDB" id="A0A0A8ZS64"/>
<evidence type="ECO:0000313" key="2">
    <source>
        <dbReference type="EMBL" id="JAD37662.1"/>
    </source>
</evidence>